<dbReference type="PATRIC" id="fig|243231.5.peg.1187"/>
<reference evidence="2 3" key="2">
    <citation type="journal article" date="2012" name="BMC Genomics">
        <title>Comparative genomic analysis of Geobacter sulfurreducens KN400, a strain with enhanced capacity for extracellular electron transfer and electricity production.</title>
        <authorList>
            <person name="Butler J.E."/>
            <person name="Young N.D."/>
            <person name="Aklujkar M."/>
            <person name="Lovley D.R."/>
        </authorList>
    </citation>
    <scope>NUCLEOTIDE SEQUENCE [LARGE SCALE GENOMIC DNA]</scope>
    <source>
        <strain evidence="3">ATCC 51573 / DSM 12127 / PCA</strain>
    </source>
</reference>
<dbReference type="DNASU" id="2688346"/>
<dbReference type="KEGG" id="gsu:GSU1192"/>
<dbReference type="SUPFAM" id="SSF141371">
    <property type="entry name" value="PilZ domain-like"/>
    <property type="match status" value="1"/>
</dbReference>
<evidence type="ECO:0000259" key="1">
    <source>
        <dbReference type="Pfam" id="PF07238"/>
    </source>
</evidence>
<evidence type="ECO:0000313" key="3">
    <source>
        <dbReference type="Proteomes" id="UP000000577"/>
    </source>
</evidence>
<organism evidence="2 3">
    <name type="scientific">Geobacter sulfurreducens (strain ATCC 51573 / DSM 12127 / PCA)</name>
    <dbReference type="NCBI Taxonomy" id="243231"/>
    <lineage>
        <taxon>Bacteria</taxon>
        <taxon>Pseudomonadati</taxon>
        <taxon>Thermodesulfobacteriota</taxon>
        <taxon>Desulfuromonadia</taxon>
        <taxon>Geobacterales</taxon>
        <taxon>Geobacteraceae</taxon>
        <taxon>Geobacter</taxon>
    </lineage>
</organism>
<feature type="domain" description="PilZ" evidence="1">
    <location>
        <begin position="2"/>
        <end position="100"/>
    </location>
</feature>
<dbReference type="SMR" id="Q74DX3"/>
<reference evidence="2 3" key="1">
    <citation type="journal article" date="2003" name="Science">
        <title>Genome of Geobacter sulfurreducens: metal reduction in subsurface environments.</title>
        <authorList>
            <person name="Methe B.A."/>
            <person name="Nelson K.E."/>
            <person name="Eisen J.A."/>
            <person name="Paulsen I.T."/>
            <person name="Nelson W."/>
            <person name="Heidelberg J.F."/>
            <person name="Wu D."/>
            <person name="Wu M."/>
            <person name="Ward N."/>
            <person name="Beanan M.J."/>
            <person name="Dodson R.J."/>
            <person name="Madupu R."/>
            <person name="Brinkac L.M."/>
            <person name="Daugherty S.C."/>
            <person name="DeBoy R.T."/>
            <person name="Durkin A.S."/>
            <person name="Gwinn M."/>
            <person name="Kolonay J.F."/>
            <person name="Sullivan S.A."/>
            <person name="Haft D.H."/>
            <person name="Selengut J."/>
            <person name="Davidsen T.M."/>
            <person name="Zafar N."/>
            <person name="White O."/>
            <person name="Tran B."/>
            <person name="Romero C."/>
            <person name="Forberger H.A."/>
            <person name="Weidman J."/>
            <person name="Khouri H."/>
            <person name="Feldblyum T.V."/>
            <person name="Utterback T.R."/>
            <person name="Van Aken S.E."/>
            <person name="Lovley D.R."/>
            <person name="Fraser C.M."/>
        </authorList>
    </citation>
    <scope>NUCLEOTIDE SEQUENCE [LARGE SCALE GENOMIC DNA]</scope>
    <source>
        <strain evidence="3">ATCC 51573 / DSM 12127 / PCA</strain>
    </source>
</reference>
<accession>Q74DX3</accession>
<dbReference type="STRING" id="243231.GSU1192"/>
<dbReference type="InParanoid" id="Q74DX3"/>
<gene>
    <name evidence="2" type="ordered locus">GSU1192</name>
</gene>
<sequence>MDKRRFTRVPFAISAMVTHGESSFTGEVADLSLNGMFVKTGGEKPAIGEEVEVVISLSEGEPSLNVELAGEVVRADANGVALRFSRIEVDSFIHLRNIVEYNTPEPTRVMDEFADYVEDRIGRK</sequence>
<dbReference type="EMBL" id="AE017180">
    <property type="protein sequence ID" value="AAR34568.1"/>
    <property type="molecule type" value="Genomic_DNA"/>
</dbReference>
<dbReference type="Proteomes" id="UP000000577">
    <property type="component" value="Chromosome"/>
</dbReference>
<dbReference type="RefSeq" id="WP_010941849.1">
    <property type="nucleotide sequence ID" value="NC_002939.5"/>
</dbReference>
<dbReference type="OrthoDB" id="370480at2"/>
<dbReference type="InterPro" id="IPR009875">
    <property type="entry name" value="PilZ_domain"/>
</dbReference>
<protein>
    <submittedName>
        <fullName evidence="2">PilZ domain protein</fullName>
    </submittedName>
</protein>
<dbReference type="AlphaFoldDB" id="Q74DX3"/>
<proteinExistence type="predicted"/>
<dbReference type="HOGENOM" id="CLU_146776_1_0_7"/>
<keyword evidence="3" id="KW-1185">Reference proteome</keyword>
<dbReference type="Gene3D" id="2.40.10.220">
    <property type="entry name" value="predicted glycosyltransferase like domains"/>
    <property type="match status" value="1"/>
</dbReference>
<dbReference type="GO" id="GO:0035438">
    <property type="term" value="F:cyclic-di-GMP binding"/>
    <property type="evidence" value="ECO:0007669"/>
    <property type="project" value="InterPro"/>
</dbReference>
<name>Q74DX3_GEOSL</name>
<dbReference type="EnsemblBacteria" id="AAR34568">
    <property type="protein sequence ID" value="AAR34568"/>
    <property type="gene ID" value="GSU1192"/>
</dbReference>
<dbReference type="Pfam" id="PF07238">
    <property type="entry name" value="PilZ"/>
    <property type="match status" value="1"/>
</dbReference>
<evidence type="ECO:0000313" key="2">
    <source>
        <dbReference type="EMBL" id="AAR34568.1"/>
    </source>
</evidence>
<dbReference type="eggNOG" id="COG0461">
    <property type="taxonomic scope" value="Bacteria"/>
</dbReference>